<sequence length="127" mass="13058">MHDPIAAGRRSALRAVAVQAAGAALIALAFLAQGPRHALGAAAGGAAMVLASAFAARIALKGIVTARVAFARLLLAEVTKWSVALAGFVIALGVWRLPPLPTLIGLAASLLVYLVALNFEGRIKRER</sequence>
<reference evidence="7 8" key="1">
    <citation type="submission" date="2021-03" db="EMBL/GenBank/DDBJ databases">
        <title>Lysobacter sp. nov. isolated from soil of gangwondo yeongwol, south Korea.</title>
        <authorList>
            <person name="Kim K.R."/>
            <person name="Kim K.H."/>
            <person name="Jeon C.O."/>
        </authorList>
    </citation>
    <scope>NUCLEOTIDE SEQUENCE [LARGE SCALE GENOMIC DNA]</scope>
    <source>
        <strain evidence="7 8">R19</strain>
    </source>
</reference>
<dbReference type="RefSeq" id="WP_200615389.1">
    <property type="nucleotide sequence ID" value="NZ_CP071518.1"/>
</dbReference>
<dbReference type="EMBL" id="CP071518">
    <property type="protein sequence ID" value="QSX78827.1"/>
    <property type="molecule type" value="Genomic_DNA"/>
</dbReference>
<evidence type="ECO:0000256" key="2">
    <source>
        <dbReference type="ARBA" id="ARBA00022475"/>
    </source>
</evidence>
<organism evidence="7 8">
    <name type="scientific">Agrilutibacter solisilvae</name>
    <dbReference type="NCBI Taxonomy" id="2763317"/>
    <lineage>
        <taxon>Bacteria</taxon>
        <taxon>Pseudomonadati</taxon>
        <taxon>Pseudomonadota</taxon>
        <taxon>Gammaproteobacteria</taxon>
        <taxon>Lysobacterales</taxon>
        <taxon>Lysobacteraceae</taxon>
        <taxon>Agrilutibacter</taxon>
    </lineage>
</organism>
<dbReference type="Pfam" id="PF03899">
    <property type="entry name" value="ATP-synt_I"/>
    <property type="match status" value="1"/>
</dbReference>
<keyword evidence="4 6" id="KW-1133">Transmembrane helix</keyword>
<evidence type="ECO:0000313" key="7">
    <source>
        <dbReference type="EMBL" id="QSX78827.1"/>
    </source>
</evidence>
<keyword evidence="3 6" id="KW-0812">Transmembrane</keyword>
<comment type="subcellular location">
    <subcellularLocation>
        <location evidence="1">Cell membrane</location>
        <topology evidence="1">Multi-pass membrane protein</topology>
    </subcellularLocation>
</comment>
<feature type="transmembrane region" description="Helical" evidence="6">
    <location>
        <begin position="12"/>
        <end position="32"/>
    </location>
</feature>
<dbReference type="Proteomes" id="UP000639274">
    <property type="component" value="Chromosome"/>
</dbReference>
<evidence type="ECO:0000256" key="3">
    <source>
        <dbReference type="ARBA" id="ARBA00022692"/>
    </source>
</evidence>
<dbReference type="InterPro" id="IPR006311">
    <property type="entry name" value="TAT_signal"/>
</dbReference>
<keyword evidence="8" id="KW-1185">Reference proteome</keyword>
<evidence type="ECO:0000256" key="6">
    <source>
        <dbReference type="SAM" id="Phobius"/>
    </source>
</evidence>
<feature type="transmembrane region" description="Helical" evidence="6">
    <location>
        <begin position="100"/>
        <end position="119"/>
    </location>
</feature>
<gene>
    <name evidence="7" type="ORF">I8J32_002555</name>
</gene>
<accession>A0A974XZW2</accession>
<protein>
    <submittedName>
        <fullName evidence="7">ATP synthase subunit I</fullName>
    </submittedName>
</protein>
<dbReference type="KEGG" id="lsf:I8J32_002555"/>
<evidence type="ECO:0000313" key="8">
    <source>
        <dbReference type="Proteomes" id="UP000639274"/>
    </source>
</evidence>
<evidence type="ECO:0000256" key="4">
    <source>
        <dbReference type="ARBA" id="ARBA00022989"/>
    </source>
</evidence>
<evidence type="ECO:0000256" key="5">
    <source>
        <dbReference type="ARBA" id="ARBA00023136"/>
    </source>
</evidence>
<feature type="transmembrane region" description="Helical" evidence="6">
    <location>
        <begin position="38"/>
        <end position="60"/>
    </location>
</feature>
<proteinExistence type="predicted"/>
<dbReference type="InterPro" id="IPR005598">
    <property type="entry name" value="ATP_synth_I"/>
</dbReference>
<evidence type="ECO:0000256" key="1">
    <source>
        <dbReference type="ARBA" id="ARBA00004651"/>
    </source>
</evidence>
<keyword evidence="5 6" id="KW-0472">Membrane</keyword>
<feature type="transmembrane region" description="Helical" evidence="6">
    <location>
        <begin position="72"/>
        <end position="94"/>
    </location>
</feature>
<name>A0A974XZW2_9GAMM</name>
<keyword evidence="2" id="KW-1003">Cell membrane</keyword>
<dbReference type="AlphaFoldDB" id="A0A974XZW2"/>
<dbReference type="PROSITE" id="PS51318">
    <property type="entry name" value="TAT"/>
    <property type="match status" value="1"/>
</dbReference>
<dbReference type="GO" id="GO:0005886">
    <property type="term" value="C:plasma membrane"/>
    <property type="evidence" value="ECO:0007669"/>
    <property type="project" value="UniProtKB-SubCell"/>
</dbReference>